<protein>
    <submittedName>
        <fullName evidence="3">Transposase</fullName>
    </submittedName>
</protein>
<dbReference type="Gene3D" id="3.30.420.10">
    <property type="entry name" value="Ribonuclease H-like superfamily/Ribonuclease H"/>
    <property type="match status" value="1"/>
</dbReference>
<reference evidence="3" key="1">
    <citation type="submission" date="2022-06" db="EMBL/GenBank/DDBJ databases">
        <title>Sequencing the genomes of 1000 actinobacteria strains.</title>
        <authorList>
            <person name="Klenk H.-P."/>
        </authorList>
    </citation>
    <scope>NUCLEOTIDE SEQUENCE</scope>
    <source>
        <strain evidence="3">DSM 46694</strain>
    </source>
</reference>
<gene>
    <name evidence="3" type="ORF">HD597_000397</name>
</gene>
<proteinExistence type="predicted"/>
<dbReference type="AlphaFoldDB" id="A0A9X2JXS6"/>
<feature type="region of interest" description="Disordered" evidence="1">
    <location>
        <begin position="505"/>
        <end position="551"/>
    </location>
</feature>
<dbReference type="Pfam" id="PF09299">
    <property type="entry name" value="Mu-transpos_C"/>
    <property type="match status" value="1"/>
</dbReference>
<feature type="compositionally biased region" description="Pro residues" evidence="1">
    <location>
        <begin position="525"/>
        <end position="539"/>
    </location>
</feature>
<organism evidence="3 4">
    <name type="scientific">Nonomuraea thailandensis</name>
    <dbReference type="NCBI Taxonomy" id="1188745"/>
    <lineage>
        <taxon>Bacteria</taxon>
        <taxon>Bacillati</taxon>
        <taxon>Actinomycetota</taxon>
        <taxon>Actinomycetes</taxon>
        <taxon>Streptosporangiales</taxon>
        <taxon>Streptosporangiaceae</taxon>
        <taxon>Nonomuraea</taxon>
    </lineage>
</organism>
<evidence type="ECO:0000256" key="1">
    <source>
        <dbReference type="SAM" id="MobiDB-lite"/>
    </source>
</evidence>
<dbReference type="PROSITE" id="PS50994">
    <property type="entry name" value="INTEGRASE"/>
    <property type="match status" value="1"/>
</dbReference>
<dbReference type="InterPro" id="IPR001584">
    <property type="entry name" value="Integrase_cat-core"/>
</dbReference>
<comment type="caution">
    <text evidence="3">The sequence shown here is derived from an EMBL/GenBank/DDBJ whole genome shotgun (WGS) entry which is preliminary data.</text>
</comment>
<dbReference type="Pfam" id="PF09039">
    <property type="entry name" value="HTH_Tnp_Mu_2"/>
    <property type="match status" value="1"/>
</dbReference>
<dbReference type="InterPro" id="IPR015126">
    <property type="entry name" value="Mu_I-gamma"/>
</dbReference>
<dbReference type="InterPro" id="IPR015378">
    <property type="entry name" value="Transposase-like_Mu_C"/>
</dbReference>
<feature type="domain" description="Integrase catalytic" evidence="2">
    <location>
        <begin position="167"/>
        <end position="375"/>
    </location>
</feature>
<dbReference type="EMBL" id="JAMZEB010000001">
    <property type="protein sequence ID" value="MCP2353377.1"/>
    <property type="molecule type" value="Genomic_DNA"/>
</dbReference>
<dbReference type="InterPro" id="IPR012337">
    <property type="entry name" value="RNaseH-like_sf"/>
</dbReference>
<dbReference type="GO" id="GO:0003676">
    <property type="term" value="F:nucleic acid binding"/>
    <property type="evidence" value="ECO:0007669"/>
    <property type="project" value="InterPro"/>
</dbReference>
<evidence type="ECO:0000259" key="2">
    <source>
        <dbReference type="PROSITE" id="PS50994"/>
    </source>
</evidence>
<dbReference type="SUPFAM" id="SSF53098">
    <property type="entry name" value="Ribonuclease H-like"/>
    <property type="match status" value="1"/>
</dbReference>
<dbReference type="RefSeq" id="WP_253739883.1">
    <property type="nucleotide sequence ID" value="NZ_BAABKA010000075.1"/>
</dbReference>
<dbReference type="Gene3D" id="1.10.10.60">
    <property type="entry name" value="Homeodomain-like"/>
    <property type="match status" value="1"/>
</dbReference>
<evidence type="ECO:0000313" key="4">
    <source>
        <dbReference type="Proteomes" id="UP001139648"/>
    </source>
</evidence>
<dbReference type="Proteomes" id="UP001139648">
    <property type="component" value="Unassembled WGS sequence"/>
</dbReference>
<dbReference type="GO" id="GO:0015074">
    <property type="term" value="P:DNA integration"/>
    <property type="evidence" value="ECO:0007669"/>
    <property type="project" value="InterPro"/>
</dbReference>
<evidence type="ECO:0000313" key="3">
    <source>
        <dbReference type="EMBL" id="MCP2353377.1"/>
    </source>
</evidence>
<sequence>MDDGRAQIIERGVLTAPDETWDMAVRRTEVIGRLAAGPRVGLAAADAAADELGISRRQVYVLLGRWRAGEGVVSDLLPGRSSGGRRLGRVPAAVETVMAEVIRSRYLTRQRRSVAGVYREVVRRCRTGGLPVPARSTLARRIEALDPVAAATAREGVEGARRLRSAGGDPPSIEGLLQQVQIDHTPVDVEVVDERHRLPIGRPYVTAAIDVASRCVVGLVVTLEAPSALSVGLCLAHTVCDKRPWLERLGLQAVVWPMSGKPHEIHVDNAVEFHSEALRRGCVQHGVTLEYRPKGMPHFGGVIERLIGTMMQMVHELPGTTFSSAAERGSYDSQASAVLTVAELNRWLALAVVAYHGQVHATLGQTPAGRWAEGVAAGGRPAMVTGETAFLIDFLPVIRRTLRRTGFTVDHVQYYSDALKPWIARRDRLEKFVLRRDPRDLSRIWVLDPDGHAYLPVPYRTLARPPISVWEQRAAIARLRRDGRAQVDENALFAMVEQMRQITENAAATTRRARRDTERRLATPAPRPDAPAPPPPPSLPAEEGADDELVQPFEVIEQW</sequence>
<accession>A0A9X2JXS6</accession>
<keyword evidence="4" id="KW-1185">Reference proteome</keyword>
<name>A0A9X2JXS6_9ACTN</name>
<dbReference type="InterPro" id="IPR036397">
    <property type="entry name" value="RNaseH_sf"/>
</dbReference>